<dbReference type="InterPro" id="IPR026893">
    <property type="entry name" value="Tyr/Ser_Pase_IphP-type"/>
</dbReference>
<dbReference type="AlphaFoldDB" id="A0A6J4H8A2"/>
<dbReference type="InterPro" id="IPR000387">
    <property type="entry name" value="Tyr_Pase_dom"/>
</dbReference>
<sequence length="266" mass="28506">MTAEPHWIPLDGAANARDLAGLPTAGGVIGPGRLLRSDNLQGLTEDDVRLLVGELGLRTVIDLRTTVEVDKEGPGPLTRVPAVEIRHLSLFAESGGLTDVDADALLPWQEDAPPRDSDLPDPGDRAVGFYLAYLEDRPDSVVAALRAIGSSPGASLVHCAAGKDRTGVVVALALAVAGVPREEIVADYAATADRLPQLLERLRGSDTYRDDLNSRPDDSHRPRARTMERFLAYLDEHSGGPVGWLTAAGFSAEDLDRLRSRLVVEK</sequence>
<dbReference type="EMBL" id="CADCTP010000017">
    <property type="protein sequence ID" value="CAA9215065.1"/>
    <property type="molecule type" value="Genomic_DNA"/>
</dbReference>
<evidence type="ECO:0000256" key="1">
    <source>
        <dbReference type="ARBA" id="ARBA00009580"/>
    </source>
</evidence>
<evidence type="ECO:0000313" key="3">
    <source>
        <dbReference type="EMBL" id="CAA9215065.1"/>
    </source>
</evidence>
<evidence type="ECO:0000259" key="2">
    <source>
        <dbReference type="PROSITE" id="PS50056"/>
    </source>
</evidence>
<keyword evidence="3" id="KW-0378">Hydrolase</keyword>
<proteinExistence type="inferred from homology"/>
<dbReference type="GO" id="GO:0004725">
    <property type="term" value="F:protein tyrosine phosphatase activity"/>
    <property type="evidence" value="ECO:0007669"/>
    <property type="project" value="UniProtKB-EC"/>
</dbReference>
<dbReference type="InterPro" id="IPR016130">
    <property type="entry name" value="Tyr_Pase_AS"/>
</dbReference>
<dbReference type="PROSITE" id="PS50056">
    <property type="entry name" value="TYR_PHOSPHATASE_2"/>
    <property type="match status" value="1"/>
</dbReference>
<name>A0A6J4H8A2_9ACTN</name>
<comment type="similarity">
    <text evidence="1">Belongs to the protein-tyrosine phosphatase family.</text>
</comment>
<organism evidence="3">
    <name type="scientific">uncultured Mycobacteriales bacterium</name>
    <dbReference type="NCBI Taxonomy" id="581187"/>
    <lineage>
        <taxon>Bacteria</taxon>
        <taxon>Bacillati</taxon>
        <taxon>Actinomycetota</taxon>
        <taxon>Actinomycetes</taxon>
        <taxon>Mycobacteriales</taxon>
        <taxon>environmental samples</taxon>
    </lineage>
</organism>
<dbReference type="Pfam" id="PF13350">
    <property type="entry name" value="Y_phosphatase3"/>
    <property type="match status" value="1"/>
</dbReference>
<dbReference type="PROSITE" id="PS00383">
    <property type="entry name" value="TYR_PHOSPHATASE_1"/>
    <property type="match status" value="1"/>
</dbReference>
<reference evidence="3" key="1">
    <citation type="submission" date="2020-02" db="EMBL/GenBank/DDBJ databases">
        <authorList>
            <person name="Meier V. D."/>
        </authorList>
    </citation>
    <scope>NUCLEOTIDE SEQUENCE</scope>
    <source>
        <strain evidence="3">AVDCRST_MAG41</strain>
    </source>
</reference>
<dbReference type="PANTHER" id="PTHR31126">
    <property type="entry name" value="TYROSINE-PROTEIN PHOSPHATASE"/>
    <property type="match status" value="1"/>
</dbReference>
<protein>
    <submittedName>
        <fullName evidence="3">Protein tyrosine phosphatase</fullName>
        <ecNumber evidence="3">3.1.3.48</ecNumber>
    </submittedName>
</protein>
<gene>
    <name evidence="3" type="ORF">AVDCRST_MAG41-165</name>
</gene>
<accession>A0A6J4H8A2</accession>
<dbReference type="SUPFAM" id="SSF52799">
    <property type="entry name" value="(Phosphotyrosine protein) phosphatases II"/>
    <property type="match status" value="1"/>
</dbReference>
<feature type="domain" description="Tyrosine specific protein phosphatases" evidence="2">
    <location>
        <begin position="139"/>
        <end position="185"/>
    </location>
</feature>
<dbReference type="PANTHER" id="PTHR31126:SF1">
    <property type="entry name" value="TYROSINE SPECIFIC PROTEIN PHOSPHATASES DOMAIN-CONTAINING PROTEIN"/>
    <property type="match status" value="1"/>
</dbReference>
<dbReference type="Gene3D" id="3.90.190.10">
    <property type="entry name" value="Protein tyrosine phosphatase superfamily"/>
    <property type="match status" value="1"/>
</dbReference>
<dbReference type="InterPro" id="IPR029021">
    <property type="entry name" value="Prot-tyrosine_phosphatase-like"/>
</dbReference>
<dbReference type="EC" id="3.1.3.48" evidence="3"/>